<name>A0A496PJT7_9MICC</name>
<evidence type="ECO:0000313" key="13">
    <source>
        <dbReference type="Proteomes" id="UP000273119"/>
    </source>
</evidence>
<keyword evidence="2 9" id="KW-0963">Cytoplasm</keyword>
<keyword evidence="7 9" id="KW-0010">Activator</keyword>
<dbReference type="GO" id="GO:0003700">
    <property type="term" value="F:DNA-binding transcription factor activity"/>
    <property type="evidence" value="ECO:0007669"/>
    <property type="project" value="InterPro"/>
</dbReference>
<keyword evidence="13" id="KW-1185">Reference proteome</keyword>
<dbReference type="Pfam" id="PF00072">
    <property type="entry name" value="Response_reg"/>
    <property type="match status" value="1"/>
</dbReference>
<dbReference type="GO" id="GO:0005737">
    <property type="term" value="C:cytoplasm"/>
    <property type="evidence" value="ECO:0007669"/>
    <property type="project" value="UniProtKB-SubCell"/>
</dbReference>
<evidence type="ECO:0000256" key="10">
    <source>
        <dbReference type="PROSITE-ProRule" id="PRU00169"/>
    </source>
</evidence>
<dbReference type="InterPro" id="IPR001789">
    <property type="entry name" value="Sig_transdc_resp-reg_receiver"/>
</dbReference>
<dbReference type="Proteomes" id="UP000273119">
    <property type="component" value="Unassembled WGS sequence"/>
</dbReference>
<keyword evidence="4 9" id="KW-0902">Two-component regulatory system</keyword>
<dbReference type="InterPro" id="IPR051271">
    <property type="entry name" value="2C-system_Tx_regulators"/>
</dbReference>
<evidence type="ECO:0000256" key="2">
    <source>
        <dbReference type="ARBA" id="ARBA00022490"/>
    </source>
</evidence>
<dbReference type="GO" id="GO:0000156">
    <property type="term" value="F:phosphorelay response regulator activity"/>
    <property type="evidence" value="ECO:0007669"/>
    <property type="project" value="TreeGrafter"/>
</dbReference>
<dbReference type="GO" id="GO:0003677">
    <property type="term" value="F:DNA binding"/>
    <property type="evidence" value="ECO:0007669"/>
    <property type="project" value="UniProtKB-KW"/>
</dbReference>
<dbReference type="PANTHER" id="PTHR45526">
    <property type="entry name" value="TRANSCRIPTIONAL REGULATORY PROTEIN DPIA"/>
    <property type="match status" value="1"/>
</dbReference>
<evidence type="ECO:0000256" key="7">
    <source>
        <dbReference type="ARBA" id="ARBA00023159"/>
    </source>
</evidence>
<keyword evidence="5 9" id="KW-0805">Transcription regulation</keyword>
<sequence length="223" mass="24052">MHQVLIVDDEPVVARIHAGFVAKEPGFAVCGVAADAASALELVRSLHPDLVLLDIHLPDGNGLDLLHRMRQLHPSVEAVVITAAREQHTVSRALREGVVGYLMKPFQRADLQARLTAYLDRARLSTASGAVEQEQVDRLFGASGPQPAAPTPRKGLSEQTLRAVEQALGQADDGISASAASEHIGISRVSARRYLEHLVASGVATVQLRYGAGRPERLYVLRR</sequence>
<dbReference type="PROSITE" id="PS50110">
    <property type="entry name" value="RESPONSE_REGULATORY"/>
    <property type="match status" value="1"/>
</dbReference>
<evidence type="ECO:0000256" key="4">
    <source>
        <dbReference type="ARBA" id="ARBA00023012"/>
    </source>
</evidence>
<dbReference type="InterPro" id="IPR011006">
    <property type="entry name" value="CheY-like_superfamily"/>
</dbReference>
<evidence type="ECO:0000256" key="6">
    <source>
        <dbReference type="ARBA" id="ARBA00023125"/>
    </source>
</evidence>
<dbReference type="PIRSF" id="PIRSF006171">
    <property type="entry name" value="RR_citrat_malat"/>
    <property type="match status" value="1"/>
</dbReference>
<dbReference type="CDD" id="cd19925">
    <property type="entry name" value="REC_citrate_TCS"/>
    <property type="match status" value="1"/>
</dbReference>
<evidence type="ECO:0000256" key="3">
    <source>
        <dbReference type="ARBA" id="ARBA00022553"/>
    </source>
</evidence>
<dbReference type="PANTHER" id="PTHR45526:SF1">
    <property type="entry name" value="TRANSCRIPTIONAL REGULATORY PROTEIN DCUR-RELATED"/>
    <property type="match status" value="1"/>
</dbReference>
<evidence type="ECO:0000256" key="9">
    <source>
        <dbReference type="PIRNR" id="PIRNR006171"/>
    </source>
</evidence>
<comment type="subcellular location">
    <subcellularLocation>
        <location evidence="1 9">Cytoplasm</location>
    </subcellularLocation>
</comment>
<keyword evidence="8 9" id="KW-0804">Transcription</keyword>
<dbReference type="SUPFAM" id="SSF52172">
    <property type="entry name" value="CheY-like"/>
    <property type="match status" value="1"/>
</dbReference>
<dbReference type="AlphaFoldDB" id="A0A496PJT7"/>
<evidence type="ECO:0000256" key="8">
    <source>
        <dbReference type="ARBA" id="ARBA00023163"/>
    </source>
</evidence>
<feature type="domain" description="Response regulatory" evidence="11">
    <location>
        <begin position="3"/>
        <end position="119"/>
    </location>
</feature>
<dbReference type="EMBL" id="QQXL01000003">
    <property type="protein sequence ID" value="RKW70762.1"/>
    <property type="molecule type" value="Genomic_DNA"/>
</dbReference>
<keyword evidence="3 10" id="KW-0597">Phosphoprotein</keyword>
<evidence type="ECO:0000313" key="12">
    <source>
        <dbReference type="EMBL" id="RKW70762.1"/>
    </source>
</evidence>
<accession>A0A496PJT7</accession>
<organism evidence="12 13">
    <name type="scientific">Galactobacter caseinivorans</name>
    <dbReference type="NCBI Taxonomy" id="2676123"/>
    <lineage>
        <taxon>Bacteria</taxon>
        <taxon>Bacillati</taxon>
        <taxon>Actinomycetota</taxon>
        <taxon>Actinomycetes</taxon>
        <taxon>Micrococcales</taxon>
        <taxon>Micrococcaceae</taxon>
        <taxon>Galactobacter</taxon>
    </lineage>
</organism>
<reference evidence="12 13" key="1">
    <citation type="submission" date="2018-07" db="EMBL/GenBank/DDBJ databases">
        <title>Arthrobacter sp. nov., isolated from raw cow's milk with high bacterial count.</title>
        <authorList>
            <person name="Hahne J."/>
            <person name="Isele D."/>
            <person name="Lipski A."/>
        </authorList>
    </citation>
    <scope>NUCLEOTIDE SEQUENCE [LARGE SCALE GENOMIC DNA]</scope>
    <source>
        <strain evidence="12 13">JZ R-183</strain>
    </source>
</reference>
<proteinExistence type="predicted"/>
<dbReference type="Gene3D" id="3.40.50.2300">
    <property type="match status" value="1"/>
</dbReference>
<keyword evidence="6 9" id="KW-0238">DNA-binding</keyword>
<feature type="modified residue" description="4-aspartylphosphate" evidence="10">
    <location>
        <position position="54"/>
    </location>
</feature>
<evidence type="ECO:0000259" key="11">
    <source>
        <dbReference type="PROSITE" id="PS50110"/>
    </source>
</evidence>
<comment type="caution">
    <text evidence="12">The sequence shown here is derived from an EMBL/GenBank/DDBJ whole genome shotgun (WGS) entry which is preliminary data.</text>
</comment>
<gene>
    <name evidence="12" type="ORF">DWQ67_06595</name>
</gene>
<dbReference type="SMART" id="SM00448">
    <property type="entry name" value="REC"/>
    <property type="match status" value="1"/>
</dbReference>
<dbReference type="RefSeq" id="WP_121484788.1">
    <property type="nucleotide sequence ID" value="NZ_QQXL01000003.1"/>
</dbReference>
<dbReference type="InterPro" id="IPR024187">
    <property type="entry name" value="Sig_transdc_resp-reg_cit/mal"/>
</dbReference>
<evidence type="ECO:0000256" key="1">
    <source>
        <dbReference type="ARBA" id="ARBA00004496"/>
    </source>
</evidence>
<protein>
    <recommendedName>
        <fullName evidence="9">Transcriptional regulatory protein</fullName>
    </recommendedName>
</protein>
<evidence type="ECO:0000256" key="5">
    <source>
        <dbReference type="ARBA" id="ARBA00023015"/>
    </source>
</evidence>